<dbReference type="eggNOG" id="COG0845">
    <property type="taxonomic scope" value="Bacteria"/>
</dbReference>
<protein>
    <submittedName>
        <fullName evidence="9">Efflux transporter, RND family, MFP subunit</fullName>
    </submittedName>
</protein>
<dbReference type="PANTHER" id="PTHR30469">
    <property type="entry name" value="MULTIDRUG RESISTANCE PROTEIN MDTA"/>
    <property type="match status" value="1"/>
</dbReference>
<accession>A0L8N3</accession>
<dbReference type="InterPro" id="IPR006143">
    <property type="entry name" value="RND_pump_MFP"/>
</dbReference>
<dbReference type="Pfam" id="PF25876">
    <property type="entry name" value="HH_MFP_RND"/>
    <property type="match status" value="1"/>
</dbReference>
<dbReference type="Proteomes" id="UP000002586">
    <property type="component" value="Chromosome"/>
</dbReference>
<dbReference type="InterPro" id="IPR058625">
    <property type="entry name" value="MdtA-like_BSH"/>
</dbReference>
<keyword evidence="5" id="KW-0732">Signal</keyword>
<evidence type="ECO:0000259" key="6">
    <source>
        <dbReference type="Pfam" id="PF25876"/>
    </source>
</evidence>
<evidence type="ECO:0000259" key="8">
    <source>
        <dbReference type="Pfam" id="PF25967"/>
    </source>
</evidence>
<dbReference type="Pfam" id="PF25967">
    <property type="entry name" value="RND-MFP_C"/>
    <property type="match status" value="1"/>
</dbReference>
<dbReference type="OrthoDB" id="9806939at2"/>
<sequence precursor="true">MRRFYKPSLPLFYLLLMLPVCSLQAASLVTTPAINRELPVWLTLDGVVEAENQATITAKTSGEIIELNFDVNDYVHKGDVLLRFKNQRNQAEIAQARASVAQAKAQLTEAQNSYDRSVQLLEKKVVSSAKMDQTESALKAAKAQLELANAGLTIALDKQEDHVVRSPYSGYMLKRHVDPGENAQAGQALFTGISLDALRVHVMVPQSRIAAVRRFNEMAIKLADGRQVTPKDITFFPYAHAASHAYGVRLHLPEGLDNLYPGALVRVQFVTGSKQRVLIPVPSVVTRSEVTAAYVVDGGGHVSLRHLRTGRTYADLIEVLAGLESGEQVAVDPVLAGQQARAQLPSMEAYHE</sequence>
<proteinExistence type="inferred from homology"/>
<evidence type="ECO:0000256" key="3">
    <source>
        <dbReference type="ARBA" id="ARBA00022448"/>
    </source>
</evidence>
<feature type="chain" id="PRO_5002626363" evidence="5">
    <location>
        <begin position="26"/>
        <end position="352"/>
    </location>
</feature>
<dbReference type="RefSeq" id="WP_011713470.1">
    <property type="nucleotide sequence ID" value="NC_008576.1"/>
</dbReference>
<dbReference type="SUPFAM" id="SSF111369">
    <property type="entry name" value="HlyD-like secretion proteins"/>
    <property type="match status" value="1"/>
</dbReference>
<evidence type="ECO:0000313" key="10">
    <source>
        <dbReference type="Proteomes" id="UP000002586"/>
    </source>
</evidence>
<evidence type="ECO:0000256" key="5">
    <source>
        <dbReference type="SAM" id="SignalP"/>
    </source>
</evidence>
<evidence type="ECO:0000259" key="7">
    <source>
        <dbReference type="Pfam" id="PF25917"/>
    </source>
</evidence>
<dbReference type="KEGG" id="mgm:Mmc1_1818"/>
<evidence type="ECO:0000256" key="2">
    <source>
        <dbReference type="ARBA" id="ARBA00009477"/>
    </source>
</evidence>
<dbReference type="Gene3D" id="2.40.30.170">
    <property type="match status" value="1"/>
</dbReference>
<dbReference type="AlphaFoldDB" id="A0L8N3"/>
<comment type="similarity">
    <text evidence="2">Belongs to the membrane fusion protein (MFP) (TC 8.A.1) family.</text>
</comment>
<comment type="subcellular location">
    <subcellularLocation>
        <location evidence="1">Cell envelope</location>
    </subcellularLocation>
</comment>
<keyword evidence="3" id="KW-0813">Transport</keyword>
<dbReference type="Pfam" id="PF25917">
    <property type="entry name" value="BSH_RND"/>
    <property type="match status" value="1"/>
</dbReference>
<reference evidence="9 10" key="2">
    <citation type="journal article" date="2012" name="Int. J. Syst. Evol. Microbiol.">
        <title>Magnetococcus marinus gen. nov., sp. nov., a marine, magnetotactic bacterium that represents a novel lineage (Magnetococcaceae fam. nov.; Magnetococcales ord. nov.) at the base of the Alphaproteobacteria.</title>
        <authorList>
            <person name="Bazylinski D.A."/>
            <person name="Williams T.J."/>
            <person name="Lefevre C.T."/>
            <person name="Berg R.J."/>
            <person name="Zhang C.L."/>
            <person name="Bowser S.S."/>
            <person name="Dean A.J."/>
            <person name="Beveridge T.J."/>
        </authorList>
    </citation>
    <scope>NUCLEOTIDE SEQUENCE [LARGE SCALE GENOMIC DNA]</scope>
    <source>
        <strain evidence="10">ATCC BAA-1437 / JCM 17883 / MC-1</strain>
    </source>
</reference>
<gene>
    <name evidence="9" type="ordered locus">Mmc1_1818</name>
</gene>
<dbReference type="STRING" id="156889.Mmc1_1818"/>
<name>A0L8N3_MAGMM</name>
<dbReference type="NCBIfam" id="TIGR01730">
    <property type="entry name" value="RND_mfp"/>
    <property type="match status" value="1"/>
</dbReference>
<dbReference type="GO" id="GO:1990281">
    <property type="term" value="C:efflux pump complex"/>
    <property type="evidence" value="ECO:0007669"/>
    <property type="project" value="TreeGrafter"/>
</dbReference>
<feature type="coiled-coil region" evidence="4">
    <location>
        <begin position="86"/>
        <end position="151"/>
    </location>
</feature>
<dbReference type="HOGENOM" id="CLU_018816_1_4_5"/>
<evidence type="ECO:0000256" key="4">
    <source>
        <dbReference type="SAM" id="Coils"/>
    </source>
</evidence>
<evidence type="ECO:0000256" key="1">
    <source>
        <dbReference type="ARBA" id="ARBA00004196"/>
    </source>
</evidence>
<feature type="domain" description="Multidrug resistance protein MdtA-like barrel-sandwich hybrid" evidence="7">
    <location>
        <begin position="52"/>
        <end position="190"/>
    </location>
</feature>
<dbReference type="Gene3D" id="2.40.50.100">
    <property type="match status" value="1"/>
</dbReference>
<dbReference type="Gene3D" id="1.10.287.470">
    <property type="entry name" value="Helix hairpin bin"/>
    <property type="match status" value="1"/>
</dbReference>
<organism evidence="9 10">
    <name type="scientific">Magnetococcus marinus (strain ATCC BAA-1437 / JCM 17883 / MC-1)</name>
    <dbReference type="NCBI Taxonomy" id="156889"/>
    <lineage>
        <taxon>Bacteria</taxon>
        <taxon>Pseudomonadati</taxon>
        <taxon>Pseudomonadota</taxon>
        <taxon>Magnetococcia</taxon>
        <taxon>Magnetococcales</taxon>
        <taxon>Magnetococcaceae</taxon>
        <taxon>Magnetococcus</taxon>
    </lineage>
</organism>
<feature type="signal peptide" evidence="5">
    <location>
        <begin position="1"/>
        <end position="25"/>
    </location>
</feature>
<dbReference type="PANTHER" id="PTHR30469:SF18">
    <property type="entry name" value="RESISTANCE-NODULATION-CELL DIVISION (RND) EFFLUX MEMBRANE FUSION PROTEIN-RELATED"/>
    <property type="match status" value="1"/>
</dbReference>
<dbReference type="InterPro" id="IPR058624">
    <property type="entry name" value="MdtA-like_HH"/>
</dbReference>
<dbReference type="InterPro" id="IPR058627">
    <property type="entry name" value="MdtA-like_C"/>
</dbReference>
<dbReference type="GO" id="GO:0015562">
    <property type="term" value="F:efflux transmembrane transporter activity"/>
    <property type="evidence" value="ECO:0007669"/>
    <property type="project" value="TreeGrafter"/>
</dbReference>
<feature type="domain" description="Multidrug resistance protein MdtA-like C-terminal permuted SH3" evidence="8">
    <location>
        <begin position="277"/>
        <end position="332"/>
    </location>
</feature>
<dbReference type="EMBL" id="CP000471">
    <property type="protein sequence ID" value="ABK44326.1"/>
    <property type="molecule type" value="Genomic_DNA"/>
</dbReference>
<keyword evidence="10" id="KW-1185">Reference proteome</keyword>
<keyword evidence="4" id="KW-0175">Coiled coil</keyword>
<reference evidence="10" key="1">
    <citation type="journal article" date="2009" name="Appl. Environ. Microbiol.">
        <title>Complete genome sequence of the chemolithoautotrophic marine magnetotactic coccus strain MC-1.</title>
        <authorList>
            <person name="Schubbe S."/>
            <person name="Williams T.J."/>
            <person name="Xie G."/>
            <person name="Kiss H.E."/>
            <person name="Brettin T.S."/>
            <person name="Martinez D."/>
            <person name="Ross C.A."/>
            <person name="Schuler D."/>
            <person name="Cox B.L."/>
            <person name="Nealson K.H."/>
            <person name="Bazylinski D.A."/>
        </authorList>
    </citation>
    <scope>NUCLEOTIDE SEQUENCE [LARGE SCALE GENOMIC DNA]</scope>
    <source>
        <strain evidence="10">ATCC BAA-1437 / JCM 17883 / MC-1</strain>
    </source>
</reference>
<dbReference type="Gene3D" id="2.40.420.20">
    <property type="match status" value="1"/>
</dbReference>
<feature type="domain" description="Multidrug resistance protein MdtA-like alpha-helical hairpin" evidence="6">
    <location>
        <begin position="93"/>
        <end position="153"/>
    </location>
</feature>
<evidence type="ECO:0000313" key="9">
    <source>
        <dbReference type="EMBL" id="ABK44326.1"/>
    </source>
</evidence>